<organism evidence="2 3">
    <name type="scientific">Calicophoron daubneyi</name>
    <name type="common">Rumen fluke</name>
    <name type="synonym">Paramphistomum daubneyi</name>
    <dbReference type="NCBI Taxonomy" id="300641"/>
    <lineage>
        <taxon>Eukaryota</taxon>
        <taxon>Metazoa</taxon>
        <taxon>Spiralia</taxon>
        <taxon>Lophotrochozoa</taxon>
        <taxon>Platyhelminthes</taxon>
        <taxon>Trematoda</taxon>
        <taxon>Digenea</taxon>
        <taxon>Plagiorchiida</taxon>
        <taxon>Pronocephalata</taxon>
        <taxon>Paramphistomoidea</taxon>
        <taxon>Paramphistomidae</taxon>
        <taxon>Calicophoron</taxon>
    </lineage>
</organism>
<dbReference type="AlphaFoldDB" id="A0AAV2T1T4"/>
<dbReference type="SUPFAM" id="SSF52833">
    <property type="entry name" value="Thioredoxin-like"/>
    <property type="match status" value="1"/>
</dbReference>
<dbReference type="InterPro" id="IPR036249">
    <property type="entry name" value="Thioredoxin-like_sf"/>
</dbReference>
<protein>
    <submittedName>
        <fullName evidence="2">Uncharacterized protein</fullName>
    </submittedName>
</protein>
<keyword evidence="1" id="KW-0732">Signal</keyword>
<accession>A0AAV2T1T4</accession>
<feature type="chain" id="PRO_5043842143" evidence="1">
    <location>
        <begin position="21"/>
        <end position="111"/>
    </location>
</feature>
<evidence type="ECO:0000313" key="2">
    <source>
        <dbReference type="EMBL" id="CAL5130645.1"/>
    </source>
</evidence>
<proteinExistence type="predicted"/>
<evidence type="ECO:0000313" key="3">
    <source>
        <dbReference type="Proteomes" id="UP001497525"/>
    </source>
</evidence>
<name>A0AAV2T1T4_CALDB</name>
<dbReference type="EMBL" id="CAXLJL010000068">
    <property type="protein sequence ID" value="CAL5130645.1"/>
    <property type="molecule type" value="Genomic_DNA"/>
</dbReference>
<sequence>MLKAIIIACLVLLSGDHSSALDKNKCLLTVYGNSRCPSCTKFVEDYQKLKEDHELMNMDIRRVLCDIPNHPCKGIVTDFSVKLHINGKLEVEFQRSNEGKHLRDIVKEKCV</sequence>
<reference evidence="2" key="1">
    <citation type="submission" date="2024-06" db="EMBL/GenBank/DDBJ databases">
        <authorList>
            <person name="Liu X."/>
            <person name="Lenzi L."/>
            <person name="Haldenby T S."/>
            <person name="Uol C."/>
        </authorList>
    </citation>
    <scope>NUCLEOTIDE SEQUENCE</scope>
</reference>
<feature type="signal peptide" evidence="1">
    <location>
        <begin position="1"/>
        <end position="20"/>
    </location>
</feature>
<comment type="caution">
    <text evidence="2">The sequence shown here is derived from an EMBL/GenBank/DDBJ whole genome shotgun (WGS) entry which is preliminary data.</text>
</comment>
<gene>
    <name evidence="2" type="ORF">CDAUBV1_LOCUS2819</name>
</gene>
<evidence type="ECO:0000256" key="1">
    <source>
        <dbReference type="SAM" id="SignalP"/>
    </source>
</evidence>
<dbReference type="Proteomes" id="UP001497525">
    <property type="component" value="Unassembled WGS sequence"/>
</dbReference>